<keyword evidence="3" id="KW-0067">ATP-binding</keyword>
<keyword evidence="2" id="KW-0547">Nucleotide-binding</keyword>
<dbReference type="InterPro" id="IPR003593">
    <property type="entry name" value="AAA+_ATPase"/>
</dbReference>
<dbReference type="PANTHER" id="PTHR30258">
    <property type="entry name" value="TYPE II SECRETION SYSTEM PROTEIN GSPE-RELATED"/>
    <property type="match status" value="1"/>
</dbReference>
<evidence type="ECO:0000313" key="6">
    <source>
        <dbReference type="Proteomes" id="UP000295375"/>
    </source>
</evidence>
<dbReference type="CDD" id="cd01129">
    <property type="entry name" value="PulE-GspE-like"/>
    <property type="match status" value="1"/>
</dbReference>
<dbReference type="Gene3D" id="3.30.450.90">
    <property type="match status" value="1"/>
</dbReference>
<proteinExistence type="inferred from homology"/>
<dbReference type="FunFam" id="3.40.50.300:FF:000398">
    <property type="entry name" value="Type IV pilus assembly ATPase PilB"/>
    <property type="match status" value="1"/>
</dbReference>
<comment type="caution">
    <text evidence="5">The sequence shown here is derived from an EMBL/GenBank/DDBJ whole genome shotgun (WGS) entry which is preliminary data.</text>
</comment>
<dbReference type="SUPFAM" id="SSF52540">
    <property type="entry name" value="P-loop containing nucleoside triphosphate hydrolases"/>
    <property type="match status" value="1"/>
</dbReference>
<evidence type="ECO:0000256" key="2">
    <source>
        <dbReference type="ARBA" id="ARBA00022741"/>
    </source>
</evidence>
<evidence type="ECO:0000256" key="1">
    <source>
        <dbReference type="ARBA" id="ARBA00006611"/>
    </source>
</evidence>
<name>A0A4R6UVY7_9GAMM</name>
<dbReference type="GO" id="GO:0005886">
    <property type="term" value="C:plasma membrane"/>
    <property type="evidence" value="ECO:0007669"/>
    <property type="project" value="TreeGrafter"/>
</dbReference>
<keyword evidence="6" id="KW-1185">Reference proteome</keyword>
<dbReference type="EMBL" id="SNYM01000002">
    <property type="protein sequence ID" value="TDQ50436.1"/>
    <property type="molecule type" value="Genomic_DNA"/>
</dbReference>
<comment type="similarity">
    <text evidence="1">Belongs to the GSP E family.</text>
</comment>
<protein>
    <submittedName>
        <fullName evidence="5">MSHA biogenesis protein MshE</fullName>
    </submittedName>
</protein>
<dbReference type="PROSITE" id="PS00662">
    <property type="entry name" value="T2SP_E"/>
    <property type="match status" value="1"/>
</dbReference>
<organism evidence="5 6">
    <name type="scientific">Permianibacter aggregans</name>
    <dbReference type="NCBI Taxonomy" id="1510150"/>
    <lineage>
        <taxon>Bacteria</taxon>
        <taxon>Pseudomonadati</taxon>
        <taxon>Pseudomonadota</taxon>
        <taxon>Gammaproteobacteria</taxon>
        <taxon>Pseudomonadales</taxon>
        <taxon>Pseudomonadaceae</taxon>
        <taxon>Permianibacter</taxon>
    </lineage>
</organism>
<evidence type="ECO:0000259" key="4">
    <source>
        <dbReference type="PROSITE" id="PS00662"/>
    </source>
</evidence>
<dbReference type="Pfam" id="PF00437">
    <property type="entry name" value="T2SSE"/>
    <property type="match status" value="1"/>
</dbReference>
<dbReference type="Proteomes" id="UP000295375">
    <property type="component" value="Unassembled WGS sequence"/>
</dbReference>
<dbReference type="Pfam" id="PF05157">
    <property type="entry name" value="MshEN"/>
    <property type="match status" value="1"/>
</dbReference>
<dbReference type="AlphaFoldDB" id="A0A4R6UVY7"/>
<accession>A0A4R6UVY7</accession>
<dbReference type="Gene3D" id="3.40.50.300">
    <property type="entry name" value="P-loop containing nucleotide triphosphate hydrolases"/>
    <property type="match status" value="1"/>
</dbReference>
<feature type="domain" description="Bacterial type II secretion system protein E" evidence="4">
    <location>
        <begin position="379"/>
        <end position="393"/>
    </location>
</feature>
<gene>
    <name evidence="5" type="ORF">EV696_102117</name>
</gene>
<dbReference type="FunFam" id="3.30.450.90:FF:000001">
    <property type="entry name" value="Type II secretion system ATPase GspE"/>
    <property type="match status" value="1"/>
</dbReference>
<dbReference type="GO" id="GO:0005524">
    <property type="term" value="F:ATP binding"/>
    <property type="evidence" value="ECO:0007669"/>
    <property type="project" value="UniProtKB-KW"/>
</dbReference>
<dbReference type="InterPro" id="IPR001482">
    <property type="entry name" value="T2SS/T4SS_dom"/>
</dbReference>
<evidence type="ECO:0000313" key="5">
    <source>
        <dbReference type="EMBL" id="TDQ50436.1"/>
    </source>
</evidence>
<dbReference type="GO" id="GO:0016887">
    <property type="term" value="F:ATP hydrolysis activity"/>
    <property type="evidence" value="ECO:0007669"/>
    <property type="project" value="TreeGrafter"/>
</dbReference>
<reference evidence="5 6" key="1">
    <citation type="submission" date="2019-03" db="EMBL/GenBank/DDBJ databases">
        <title>Genomic Encyclopedia of Type Strains, Phase IV (KMG-IV): sequencing the most valuable type-strain genomes for metagenomic binning, comparative biology and taxonomic classification.</title>
        <authorList>
            <person name="Goeker M."/>
        </authorList>
    </citation>
    <scope>NUCLEOTIDE SEQUENCE [LARGE SCALE GENOMIC DNA]</scope>
    <source>
        <strain evidence="5 6">DSM 103792</strain>
    </source>
</reference>
<dbReference type="InterPro" id="IPR007831">
    <property type="entry name" value="T2SS_GspE_N"/>
</dbReference>
<dbReference type="InterPro" id="IPR027417">
    <property type="entry name" value="P-loop_NTPase"/>
</dbReference>
<dbReference type="PANTHER" id="PTHR30258:SF29">
    <property type="entry name" value="MSHA PILUS ASSEMBLY ATPASE MSHE"/>
    <property type="match status" value="1"/>
</dbReference>
<dbReference type="SUPFAM" id="SSF160246">
    <property type="entry name" value="EspE N-terminal domain-like"/>
    <property type="match status" value="1"/>
</dbReference>
<dbReference type="SMART" id="SM00382">
    <property type="entry name" value="AAA"/>
    <property type="match status" value="1"/>
</dbReference>
<evidence type="ECO:0000256" key="3">
    <source>
        <dbReference type="ARBA" id="ARBA00022840"/>
    </source>
</evidence>
<sequence length="561" mass="62195">MNQRKIRIGDLLVESGVITAGQLQAALREQARTGQRLGTTLVDMQLVEESQLLNILAQQLQIPFVELGRIRLNEALAQRLNEVQARRYRALIIEEGPAHYLAAVSDPTDLTRIDEMQSLLDKPLKIAVARESELMRAIDIIYRHTEQIESLALELSEAGGDQFDLATLTEAVDVSEAPVARLLQSIFEDAIKMGASDIHLEPEENGLRIRMRVDGVLQEQMVKESRIASAVVLRLKLMSNLDISEKRRPQDGRFSMVVQGRQIDVRLATLPLNYGESVVMRLLDQTGGQLTIAQLGMLPEHQKLFEQLLSYPHGIILVTGPTGSGKSTTLYAALNRLNQPDVKIITVEDPVEYRLPRVNQIQVNTKIDLTFAAVLRTVLRADPDIIMVGEMRDQETAEIGLRAALTGHLVLSTLHTNDAIQSAMRLGDMGAEPYLVASTLRGVIAQRLVRKLCPQCARGSEPTPQQKSWLQHHGVEESQTFKAPVGCNHCNQSGYRGRIGVHEILIIDDAMSEALRRNDQDGFVQAARAAKHYTPLAMSALERARQGVTSLDEVLRVSEGA</sequence>
<dbReference type="Gene3D" id="3.30.300.160">
    <property type="entry name" value="Type II secretion system, protein E, N-terminal domain"/>
    <property type="match status" value="1"/>
</dbReference>
<dbReference type="InterPro" id="IPR037257">
    <property type="entry name" value="T2SS_E_N_sf"/>
</dbReference>
<dbReference type="RefSeq" id="WP_198325220.1">
    <property type="nucleotide sequence ID" value="NZ_CP037953.1"/>
</dbReference>